<dbReference type="EMBL" id="JAWDGP010002178">
    <property type="protein sequence ID" value="KAK3784966.1"/>
    <property type="molecule type" value="Genomic_DNA"/>
</dbReference>
<protein>
    <submittedName>
        <fullName evidence="1">Uncharacterized protein</fullName>
    </submittedName>
</protein>
<comment type="caution">
    <text evidence="1">The sequence shown here is derived from an EMBL/GenBank/DDBJ whole genome shotgun (WGS) entry which is preliminary data.</text>
</comment>
<sequence length="103" mass="11581">MTQLHYEAACFLPGKLDQVNISLVYNNVLGYLPNTRTFYLISPSPFPGLPKTLSLSGSIRRLISFLLMLLSLVLPRKPSWYFESASALSLVDPRPTGRVLLQR</sequence>
<dbReference type="Proteomes" id="UP001283361">
    <property type="component" value="Unassembled WGS sequence"/>
</dbReference>
<name>A0AAE1DVW0_9GAST</name>
<organism evidence="1 2">
    <name type="scientific">Elysia crispata</name>
    <name type="common">lettuce slug</name>
    <dbReference type="NCBI Taxonomy" id="231223"/>
    <lineage>
        <taxon>Eukaryota</taxon>
        <taxon>Metazoa</taxon>
        <taxon>Spiralia</taxon>
        <taxon>Lophotrochozoa</taxon>
        <taxon>Mollusca</taxon>
        <taxon>Gastropoda</taxon>
        <taxon>Heterobranchia</taxon>
        <taxon>Euthyneura</taxon>
        <taxon>Panpulmonata</taxon>
        <taxon>Sacoglossa</taxon>
        <taxon>Placobranchoidea</taxon>
        <taxon>Plakobranchidae</taxon>
        <taxon>Elysia</taxon>
    </lineage>
</organism>
<keyword evidence="2" id="KW-1185">Reference proteome</keyword>
<accession>A0AAE1DVW0</accession>
<evidence type="ECO:0000313" key="1">
    <source>
        <dbReference type="EMBL" id="KAK3784966.1"/>
    </source>
</evidence>
<dbReference type="AlphaFoldDB" id="A0AAE1DVW0"/>
<reference evidence="1" key="1">
    <citation type="journal article" date="2023" name="G3 (Bethesda)">
        <title>A reference genome for the long-term kleptoplast-retaining sea slug Elysia crispata morphotype clarki.</title>
        <authorList>
            <person name="Eastman K.E."/>
            <person name="Pendleton A.L."/>
            <person name="Shaikh M.A."/>
            <person name="Suttiyut T."/>
            <person name="Ogas R."/>
            <person name="Tomko P."/>
            <person name="Gavelis G."/>
            <person name="Widhalm J.R."/>
            <person name="Wisecaver J.H."/>
        </authorList>
    </citation>
    <scope>NUCLEOTIDE SEQUENCE</scope>
    <source>
        <strain evidence="1">ECLA1</strain>
    </source>
</reference>
<evidence type="ECO:0000313" key="2">
    <source>
        <dbReference type="Proteomes" id="UP001283361"/>
    </source>
</evidence>
<gene>
    <name evidence="1" type="ORF">RRG08_062711</name>
</gene>
<proteinExistence type="predicted"/>